<evidence type="ECO:0000256" key="6">
    <source>
        <dbReference type="ARBA" id="ARBA00023262"/>
    </source>
</evidence>
<accession>A0A7M5WYV4</accession>
<keyword evidence="5" id="KW-0455">Luminescence</keyword>
<dbReference type="FunFam" id="1.10.238.10:FF:000251">
    <property type="entry name" value="Calmodulin-related protein 97A"/>
    <property type="match status" value="1"/>
</dbReference>
<evidence type="ECO:0000313" key="8">
    <source>
        <dbReference type="EnsemblMetazoa" id="CLYHEMP015290.2"/>
    </source>
</evidence>
<feature type="domain" description="EF-hand" evidence="7">
    <location>
        <begin position="49"/>
        <end position="84"/>
    </location>
</feature>
<keyword evidence="2" id="KW-0479">Metal-binding</keyword>
<evidence type="ECO:0000256" key="1">
    <source>
        <dbReference type="ARBA" id="ARBA00007828"/>
    </source>
</evidence>
<evidence type="ECO:0000259" key="7">
    <source>
        <dbReference type="PROSITE" id="PS50222"/>
    </source>
</evidence>
<dbReference type="PANTHER" id="PTHR23048:SF0">
    <property type="entry name" value="CALMODULIN LIKE 3"/>
    <property type="match status" value="1"/>
</dbReference>
<dbReference type="Gene3D" id="1.10.238.10">
    <property type="entry name" value="EF-hand"/>
    <property type="match status" value="2"/>
</dbReference>
<dbReference type="SUPFAM" id="SSF47473">
    <property type="entry name" value="EF-hand"/>
    <property type="match status" value="1"/>
</dbReference>
<dbReference type="Proteomes" id="UP000594262">
    <property type="component" value="Unplaced"/>
</dbReference>
<dbReference type="SMART" id="SM00054">
    <property type="entry name" value="EFh"/>
    <property type="match status" value="4"/>
</dbReference>
<protein>
    <recommendedName>
        <fullName evidence="7">EF-hand domain-containing protein</fullName>
    </recommendedName>
</protein>
<sequence>MKGISTVFMRNNNRQKQQKRGISNMHDRDYYNINGIMSQPSLSDSLTIEEINEYKQAFALYDRNSNGTINQNELLSVLRSLGQNPTEQEVQDIINEMDANKNGKIEFQEFLEKMAERNERNDMSEDLRNAFRVFDANGDGRISVEELRHVMVNLGDPLTDEEVDEMMREADKDNDGYVDYEEFVTMMTE</sequence>
<dbReference type="InterPro" id="IPR011992">
    <property type="entry name" value="EF-hand-dom_pair"/>
</dbReference>
<evidence type="ECO:0000256" key="5">
    <source>
        <dbReference type="ARBA" id="ARBA00023223"/>
    </source>
</evidence>
<dbReference type="RefSeq" id="XP_066919221.1">
    <property type="nucleotide sequence ID" value="XM_067063120.1"/>
</dbReference>
<dbReference type="EnsemblMetazoa" id="CLYHEMT015290.2">
    <property type="protein sequence ID" value="CLYHEMP015290.2"/>
    <property type="gene ID" value="CLYHEMG015290"/>
</dbReference>
<reference evidence="8" key="1">
    <citation type="submission" date="2021-01" db="UniProtKB">
        <authorList>
            <consortium name="EnsemblMetazoa"/>
        </authorList>
    </citation>
    <scope>IDENTIFICATION</scope>
</reference>
<organism evidence="8 9">
    <name type="scientific">Clytia hemisphaerica</name>
    <dbReference type="NCBI Taxonomy" id="252671"/>
    <lineage>
        <taxon>Eukaryota</taxon>
        <taxon>Metazoa</taxon>
        <taxon>Cnidaria</taxon>
        <taxon>Hydrozoa</taxon>
        <taxon>Hydroidolina</taxon>
        <taxon>Leptothecata</taxon>
        <taxon>Obeliida</taxon>
        <taxon>Clytiidae</taxon>
        <taxon>Clytia</taxon>
    </lineage>
</organism>
<dbReference type="PANTHER" id="PTHR23048">
    <property type="entry name" value="MYOSIN LIGHT CHAIN 1, 3"/>
    <property type="match status" value="1"/>
</dbReference>
<dbReference type="InterPro" id="IPR018247">
    <property type="entry name" value="EF_Hand_1_Ca_BS"/>
</dbReference>
<proteinExistence type="inferred from homology"/>
<dbReference type="GO" id="GO:0005509">
    <property type="term" value="F:calcium ion binding"/>
    <property type="evidence" value="ECO:0007669"/>
    <property type="project" value="InterPro"/>
</dbReference>
<evidence type="ECO:0000256" key="3">
    <source>
        <dbReference type="ARBA" id="ARBA00022737"/>
    </source>
</evidence>
<keyword evidence="6" id="KW-0599">Photoprotein</keyword>
<evidence type="ECO:0000313" key="9">
    <source>
        <dbReference type="Proteomes" id="UP000594262"/>
    </source>
</evidence>
<evidence type="ECO:0000256" key="2">
    <source>
        <dbReference type="ARBA" id="ARBA00022723"/>
    </source>
</evidence>
<keyword evidence="4" id="KW-0106">Calcium</keyword>
<keyword evidence="9" id="KW-1185">Reference proteome</keyword>
<feature type="domain" description="EF-hand" evidence="7">
    <location>
        <begin position="122"/>
        <end position="157"/>
    </location>
</feature>
<evidence type="ECO:0000256" key="4">
    <source>
        <dbReference type="ARBA" id="ARBA00022837"/>
    </source>
</evidence>
<dbReference type="Pfam" id="PF13499">
    <property type="entry name" value="EF-hand_7"/>
    <property type="match status" value="2"/>
</dbReference>
<dbReference type="CDD" id="cd00051">
    <property type="entry name" value="EFh"/>
    <property type="match status" value="2"/>
</dbReference>
<feature type="domain" description="EF-hand" evidence="7">
    <location>
        <begin position="158"/>
        <end position="189"/>
    </location>
</feature>
<name>A0A7M5WYV4_9CNID</name>
<dbReference type="PROSITE" id="PS50222">
    <property type="entry name" value="EF_HAND_2"/>
    <property type="match status" value="4"/>
</dbReference>
<dbReference type="GeneID" id="136806530"/>
<dbReference type="GO" id="GO:0016460">
    <property type="term" value="C:myosin II complex"/>
    <property type="evidence" value="ECO:0007669"/>
    <property type="project" value="TreeGrafter"/>
</dbReference>
<dbReference type="PROSITE" id="PS00018">
    <property type="entry name" value="EF_HAND_1"/>
    <property type="match status" value="4"/>
</dbReference>
<dbReference type="OrthoDB" id="26525at2759"/>
<dbReference type="InterPro" id="IPR050230">
    <property type="entry name" value="CALM/Myosin/TropC-like"/>
</dbReference>
<dbReference type="AlphaFoldDB" id="A0A7M5WYV4"/>
<dbReference type="FunFam" id="1.10.238.10:FF:000181">
    <property type="entry name" value="CALML5 isoform 1"/>
    <property type="match status" value="1"/>
</dbReference>
<dbReference type="InterPro" id="IPR002048">
    <property type="entry name" value="EF_hand_dom"/>
</dbReference>
<comment type="similarity">
    <text evidence="1">Belongs to the aequorin family.</text>
</comment>
<dbReference type="GO" id="GO:0008218">
    <property type="term" value="P:bioluminescence"/>
    <property type="evidence" value="ECO:0007669"/>
    <property type="project" value="UniProtKB-KW"/>
</dbReference>
<feature type="domain" description="EF-hand" evidence="7">
    <location>
        <begin position="85"/>
        <end position="120"/>
    </location>
</feature>
<keyword evidence="3" id="KW-0677">Repeat</keyword>